<evidence type="ECO:0000256" key="4">
    <source>
        <dbReference type="ARBA" id="ARBA00023136"/>
    </source>
</evidence>
<keyword evidence="3 6" id="KW-1133">Transmembrane helix</keyword>
<dbReference type="GO" id="GO:0016020">
    <property type="term" value="C:membrane"/>
    <property type="evidence" value="ECO:0007669"/>
    <property type="project" value="UniProtKB-SubCell"/>
</dbReference>
<dbReference type="Proteomes" id="UP000005953">
    <property type="component" value="Unassembled WGS sequence"/>
</dbReference>
<evidence type="ECO:0000256" key="3">
    <source>
        <dbReference type="ARBA" id="ARBA00022989"/>
    </source>
</evidence>
<evidence type="ECO:0000256" key="6">
    <source>
        <dbReference type="SAM" id="Phobius"/>
    </source>
</evidence>
<comment type="caution">
    <text evidence="8">The sequence shown here is derived from an EMBL/GenBank/DDBJ whole genome shotgun (WGS) entry which is preliminary data.</text>
</comment>
<dbReference type="AlphaFoldDB" id="A4BAQ1"/>
<feature type="domain" description="HemY N-terminal" evidence="7">
    <location>
        <begin position="30"/>
        <end position="117"/>
    </location>
</feature>
<evidence type="ECO:0000256" key="5">
    <source>
        <dbReference type="SAM" id="Coils"/>
    </source>
</evidence>
<evidence type="ECO:0000313" key="8">
    <source>
        <dbReference type="EMBL" id="EAR11007.1"/>
    </source>
</evidence>
<keyword evidence="5" id="KW-0175">Coiled coil</keyword>
<dbReference type="InterPro" id="IPR010817">
    <property type="entry name" value="HemY_N"/>
</dbReference>
<gene>
    <name evidence="8" type="ORF">MED297_10866</name>
</gene>
<dbReference type="EMBL" id="AAOE01000002">
    <property type="protein sequence ID" value="EAR11007.1"/>
    <property type="molecule type" value="Genomic_DNA"/>
</dbReference>
<evidence type="ECO:0000313" key="9">
    <source>
        <dbReference type="Proteomes" id="UP000005953"/>
    </source>
</evidence>
<feature type="coiled-coil region" evidence="5">
    <location>
        <begin position="364"/>
        <end position="391"/>
    </location>
</feature>
<evidence type="ECO:0000256" key="1">
    <source>
        <dbReference type="ARBA" id="ARBA00004370"/>
    </source>
</evidence>
<keyword evidence="4 6" id="KW-0472">Membrane</keyword>
<evidence type="ECO:0000259" key="7">
    <source>
        <dbReference type="Pfam" id="PF07219"/>
    </source>
</evidence>
<dbReference type="OrthoDB" id="7053339at2"/>
<dbReference type="Pfam" id="PF07219">
    <property type="entry name" value="HemY_N"/>
    <property type="match status" value="1"/>
</dbReference>
<feature type="transmembrane region" description="Helical" evidence="6">
    <location>
        <begin position="46"/>
        <end position="66"/>
    </location>
</feature>
<name>A4BAQ1_9GAMM</name>
<evidence type="ECO:0000256" key="2">
    <source>
        <dbReference type="ARBA" id="ARBA00022692"/>
    </source>
</evidence>
<dbReference type="RefSeq" id="WP_008041670.1">
    <property type="nucleotide sequence ID" value="NZ_CH724149.1"/>
</dbReference>
<proteinExistence type="predicted"/>
<reference evidence="8 9" key="1">
    <citation type="submission" date="2006-02" db="EMBL/GenBank/DDBJ databases">
        <authorList>
            <person name="Pinhassi J."/>
            <person name="Pedros-Alio C."/>
            <person name="Ferriera S."/>
            <person name="Johnson J."/>
            <person name="Kravitz S."/>
            <person name="Halpern A."/>
            <person name="Remington K."/>
            <person name="Beeson K."/>
            <person name="Tran B."/>
            <person name="Rogers Y.-H."/>
            <person name="Friedman R."/>
            <person name="Venter J.C."/>
        </authorList>
    </citation>
    <scope>NUCLEOTIDE SEQUENCE [LARGE SCALE GENOMIC DNA]</scope>
    <source>
        <strain evidence="8 9">MED297</strain>
    </source>
</reference>
<sequence length="392" mass="44090">MTRLMLWIVLIALTLLLGGVLAQMMVRDSGVMMLTWNGWMVETTFWTGLGLLLTLVILGVVLLALLRKLAPARLLNQLRSRRDQKVAKKETASAIDHWLHGADDRALASLQKVIRAGGSDRLPSAVSLVLGMDQSDWPERYGQLITEDPEMKTYADAIRAWRLVQAAQHQEFIELMEDQFRLRQVPWLREHYWRALMAVGKAERLLTVVNEAAGLQPEKREQWLQEAAQVALKDAAGEPGRSASLLKPLSRKQRTVPGIVRAEIDYLCSVGEFNLAFRRAKSLLQRPDQHEQADILLDMQVDNGEKLGFLEQNPPAQPGPVYCRTAGILNHRQQLWGNAQSWLEQGWKQGDLGAGLALAELYDARQMTAQAAKLYRELAQLQAKKAQEINVG</sequence>
<protein>
    <recommendedName>
        <fullName evidence="7">HemY N-terminal domain-containing protein</fullName>
    </recommendedName>
</protein>
<comment type="subcellular location">
    <subcellularLocation>
        <location evidence="1">Membrane</location>
    </subcellularLocation>
</comment>
<keyword evidence="9" id="KW-1185">Reference proteome</keyword>
<accession>A4BAQ1</accession>
<organism evidence="8 9">
    <name type="scientific">Reinekea blandensis MED297</name>
    <dbReference type="NCBI Taxonomy" id="314283"/>
    <lineage>
        <taxon>Bacteria</taxon>
        <taxon>Pseudomonadati</taxon>
        <taxon>Pseudomonadota</taxon>
        <taxon>Gammaproteobacteria</taxon>
        <taxon>Oceanospirillales</taxon>
        <taxon>Saccharospirillaceae</taxon>
        <taxon>Reinekea</taxon>
    </lineage>
</organism>
<dbReference type="HOGENOM" id="CLU_703730_0_0_6"/>
<dbReference type="STRING" id="314283.MED297_10866"/>
<keyword evidence="2 6" id="KW-0812">Transmembrane</keyword>